<keyword evidence="3" id="KW-1185">Reference proteome</keyword>
<accession>A0ABX9DBE5</accession>
<name>A0ABX9DBE5_9RHOB</name>
<evidence type="ECO:0000313" key="3">
    <source>
        <dbReference type="Proteomes" id="UP000248659"/>
    </source>
</evidence>
<protein>
    <recommendedName>
        <fullName evidence="4">Chloride channel protein</fullName>
    </recommendedName>
</protein>
<dbReference type="RefSeq" id="WP_112317308.1">
    <property type="nucleotide sequence ID" value="NZ_MUAV01000036.1"/>
</dbReference>
<keyword evidence="1" id="KW-0812">Transmembrane</keyword>
<evidence type="ECO:0000256" key="1">
    <source>
        <dbReference type="SAM" id="Phobius"/>
    </source>
</evidence>
<evidence type="ECO:0008006" key="4">
    <source>
        <dbReference type="Google" id="ProtNLM"/>
    </source>
</evidence>
<sequence length="79" mass="8561">MNCPLRTAEALDPISTPQGRAEARDRRRAILRVVCLAGRPILWGLLAALAALLVAHIAEKAIGQVIHDMHGSEVSQWAN</sequence>
<dbReference type="EMBL" id="MUAV01000036">
    <property type="protein sequence ID" value="RAP39657.1"/>
    <property type="molecule type" value="Genomic_DNA"/>
</dbReference>
<evidence type="ECO:0000313" key="2">
    <source>
        <dbReference type="EMBL" id="RAP39657.1"/>
    </source>
</evidence>
<gene>
    <name evidence="2" type="ORF">BYZ73_19240</name>
</gene>
<comment type="caution">
    <text evidence="2">The sequence shown here is derived from an EMBL/GenBank/DDBJ whole genome shotgun (WGS) entry which is preliminary data.</text>
</comment>
<keyword evidence="1" id="KW-1133">Transmembrane helix</keyword>
<feature type="transmembrane region" description="Helical" evidence="1">
    <location>
        <begin position="29"/>
        <end position="55"/>
    </location>
</feature>
<reference evidence="2 3" key="1">
    <citation type="submission" date="2017-01" db="EMBL/GenBank/DDBJ databases">
        <title>Genome sequence of Rhodovulum viride JA756.</title>
        <authorList>
            <person name="Lakshmi K.V."/>
            <person name="Tushar L.D."/>
            <person name="Sasikala C."/>
            <person name="Venkataramana C."/>
        </authorList>
    </citation>
    <scope>NUCLEOTIDE SEQUENCE [LARGE SCALE GENOMIC DNA]</scope>
    <source>
        <strain evidence="2 3">JA756</strain>
    </source>
</reference>
<proteinExistence type="predicted"/>
<organism evidence="2 3">
    <name type="scientific">Rhodovulum viride</name>
    <dbReference type="NCBI Taxonomy" id="1231134"/>
    <lineage>
        <taxon>Bacteria</taxon>
        <taxon>Pseudomonadati</taxon>
        <taxon>Pseudomonadota</taxon>
        <taxon>Alphaproteobacteria</taxon>
        <taxon>Rhodobacterales</taxon>
        <taxon>Paracoccaceae</taxon>
        <taxon>Rhodovulum</taxon>
    </lineage>
</organism>
<keyword evidence="1" id="KW-0472">Membrane</keyword>
<dbReference type="Proteomes" id="UP000248659">
    <property type="component" value="Unassembled WGS sequence"/>
</dbReference>